<keyword evidence="3" id="KW-1185">Reference proteome</keyword>
<gene>
    <name evidence="2" type="ORF">KZJ38_05695</name>
</gene>
<evidence type="ECO:0000313" key="3">
    <source>
        <dbReference type="Proteomes" id="UP000826462"/>
    </source>
</evidence>
<accession>A0ABX8ULD8</accession>
<feature type="compositionally biased region" description="Basic and acidic residues" evidence="1">
    <location>
        <begin position="14"/>
        <end position="40"/>
    </location>
</feature>
<proteinExistence type="predicted"/>
<evidence type="ECO:0000313" key="2">
    <source>
        <dbReference type="EMBL" id="QYD69840.1"/>
    </source>
</evidence>
<dbReference type="EMBL" id="CP080095">
    <property type="protein sequence ID" value="QYD69840.1"/>
    <property type="molecule type" value="Genomic_DNA"/>
</dbReference>
<evidence type="ECO:0000256" key="1">
    <source>
        <dbReference type="SAM" id="MobiDB-lite"/>
    </source>
</evidence>
<dbReference type="RefSeq" id="WP_219799177.1">
    <property type="nucleotide sequence ID" value="NZ_CP080095.1"/>
</dbReference>
<reference evidence="2 3" key="1">
    <citation type="submission" date="2021-07" db="EMBL/GenBank/DDBJ databases">
        <title>Paraburkholderia edwinii protects Aspergillus sp. from phenazines by acting as a toxin sponge.</title>
        <authorList>
            <person name="Dahlstrom K.M."/>
            <person name="Newman D.K."/>
        </authorList>
    </citation>
    <scope>NUCLEOTIDE SEQUENCE [LARGE SCALE GENOMIC DNA]</scope>
    <source>
        <strain evidence="2 3">Pe01</strain>
    </source>
</reference>
<dbReference type="Pfam" id="PF11154">
    <property type="entry name" value="DUF2934"/>
    <property type="match status" value="1"/>
</dbReference>
<name>A0ABX8ULD8_9BURK</name>
<protein>
    <submittedName>
        <fullName evidence="2">DUF2934 domain-containing protein</fullName>
    </submittedName>
</protein>
<feature type="region of interest" description="Disordered" evidence="1">
    <location>
        <begin position="14"/>
        <end position="85"/>
    </location>
</feature>
<organism evidence="2 3">
    <name type="scientific">Paraburkholderia edwinii</name>
    <dbReference type="NCBI Taxonomy" id="2861782"/>
    <lineage>
        <taxon>Bacteria</taxon>
        <taxon>Pseudomonadati</taxon>
        <taxon>Pseudomonadota</taxon>
        <taxon>Betaproteobacteria</taxon>
        <taxon>Burkholderiales</taxon>
        <taxon>Burkholderiaceae</taxon>
        <taxon>Paraburkholderia</taxon>
    </lineage>
</organism>
<dbReference type="InterPro" id="IPR021327">
    <property type="entry name" value="DUF2934"/>
</dbReference>
<dbReference type="Proteomes" id="UP000826462">
    <property type="component" value="Chromosome 1"/>
</dbReference>
<sequence>MANEYSDERIRERAYHLWEQDGAPEGRSDEYWEKARRQIDAEGSDDPAPVSADQSKKRTLEDAVPQEDSSETAGQMATPRAKRAR</sequence>